<dbReference type="AlphaFoldDB" id="A0A0D2X537"/>
<sequence length="172" mass="19080">MFALAGRVSRQAVTLVPRLPRHCASASRPSAAAALALTHPYALTRPQSIRNSTSSSTSTSSTDKKAQQKAQDDAAERDLSLPVLFPNNQGTLQNIARLAAAFVVFWGVWMADYGDHEHVFSPIRRWTDELLDQFRQVSLEEKLAAQQRAKEQIEQLKQQQQAQPTSLKPASE</sequence>
<dbReference type="InParanoid" id="A0A0D2X537"/>
<proteinExistence type="predicted"/>
<dbReference type="EMBL" id="KE346373">
    <property type="protein sequence ID" value="KJE97129.1"/>
    <property type="molecule type" value="Genomic_DNA"/>
</dbReference>
<protein>
    <submittedName>
        <fullName evidence="2">Uncharacterized protein</fullName>
    </submittedName>
</protein>
<feature type="region of interest" description="Disordered" evidence="1">
    <location>
        <begin position="148"/>
        <end position="172"/>
    </location>
</feature>
<feature type="region of interest" description="Disordered" evidence="1">
    <location>
        <begin position="46"/>
        <end position="73"/>
    </location>
</feature>
<gene>
    <name evidence="2" type="ORF">CAOG_010082</name>
</gene>
<keyword evidence="3" id="KW-1185">Reference proteome</keyword>
<accession>A0A0D2X537</accession>
<evidence type="ECO:0000313" key="3">
    <source>
        <dbReference type="Proteomes" id="UP000008743"/>
    </source>
</evidence>
<dbReference type="OrthoDB" id="192748at2759"/>
<evidence type="ECO:0000256" key="1">
    <source>
        <dbReference type="SAM" id="MobiDB-lite"/>
    </source>
</evidence>
<evidence type="ECO:0000313" key="2">
    <source>
        <dbReference type="EMBL" id="KJE97129.1"/>
    </source>
</evidence>
<feature type="compositionally biased region" description="Low complexity" evidence="1">
    <location>
        <begin position="52"/>
        <end position="61"/>
    </location>
</feature>
<name>A0A0D2X537_CAPO3</name>
<organism evidence="2 3">
    <name type="scientific">Capsaspora owczarzaki (strain ATCC 30864)</name>
    <dbReference type="NCBI Taxonomy" id="595528"/>
    <lineage>
        <taxon>Eukaryota</taxon>
        <taxon>Filasterea</taxon>
        <taxon>Capsaspora</taxon>
    </lineage>
</organism>
<reference evidence="3" key="1">
    <citation type="submission" date="2011-02" db="EMBL/GenBank/DDBJ databases">
        <title>The Genome Sequence of Capsaspora owczarzaki ATCC 30864.</title>
        <authorList>
            <person name="Russ C."/>
            <person name="Cuomo C."/>
            <person name="Burger G."/>
            <person name="Gray M.W."/>
            <person name="Holland P.W.H."/>
            <person name="King N."/>
            <person name="Lang F.B.F."/>
            <person name="Roger A.J."/>
            <person name="Ruiz-Trillo I."/>
            <person name="Young S.K."/>
            <person name="Zeng Q."/>
            <person name="Gargeya S."/>
            <person name="Alvarado L."/>
            <person name="Berlin A."/>
            <person name="Chapman S.B."/>
            <person name="Chen Z."/>
            <person name="Freedman E."/>
            <person name="Gellesch M."/>
            <person name="Goldberg J."/>
            <person name="Griggs A."/>
            <person name="Gujja S."/>
            <person name="Heilman E."/>
            <person name="Heiman D."/>
            <person name="Howarth C."/>
            <person name="Mehta T."/>
            <person name="Neiman D."/>
            <person name="Pearson M."/>
            <person name="Roberts A."/>
            <person name="Saif S."/>
            <person name="Shea T."/>
            <person name="Shenoy N."/>
            <person name="Sisk P."/>
            <person name="Stolte C."/>
            <person name="Sykes S."/>
            <person name="White J."/>
            <person name="Yandava C."/>
            <person name="Haas B."/>
            <person name="Nusbaum C."/>
            <person name="Birren B."/>
        </authorList>
    </citation>
    <scope>NUCLEOTIDE SEQUENCE</scope>
    <source>
        <strain evidence="3">ATCC 30864</strain>
    </source>
</reference>
<dbReference type="Proteomes" id="UP000008743">
    <property type="component" value="Unassembled WGS sequence"/>
</dbReference>
<feature type="compositionally biased region" description="Basic and acidic residues" evidence="1">
    <location>
        <begin position="62"/>
        <end position="73"/>
    </location>
</feature>